<evidence type="ECO:0000256" key="1">
    <source>
        <dbReference type="ARBA" id="ARBA00022723"/>
    </source>
</evidence>
<dbReference type="HOGENOM" id="CLU_076139_1_1_1"/>
<feature type="domain" description="MYND-type" evidence="5">
    <location>
        <begin position="169"/>
        <end position="207"/>
    </location>
</feature>
<dbReference type="InterPro" id="IPR002893">
    <property type="entry name" value="Znf_MYND"/>
</dbReference>
<keyword evidence="2 4" id="KW-0863">Zinc-finger</keyword>
<keyword evidence="3" id="KW-0862">Zinc</keyword>
<dbReference type="GO" id="GO:0008270">
    <property type="term" value="F:zinc ion binding"/>
    <property type="evidence" value="ECO:0007669"/>
    <property type="project" value="UniProtKB-KW"/>
</dbReference>
<evidence type="ECO:0000313" key="6">
    <source>
        <dbReference type="EMBL" id="KIM87530.1"/>
    </source>
</evidence>
<dbReference type="SUPFAM" id="SSF144232">
    <property type="entry name" value="HIT/MYND zinc finger-like"/>
    <property type="match status" value="1"/>
</dbReference>
<dbReference type="PROSITE" id="PS50865">
    <property type="entry name" value="ZF_MYND_2"/>
    <property type="match status" value="1"/>
</dbReference>
<evidence type="ECO:0000313" key="7">
    <source>
        <dbReference type="Proteomes" id="UP000054166"/>
    </source>
</evidence>
<organism evidence="6 7">
    <name type="scientific">Piloderma croceum (strain F 1598)</name>
    <dbReference type="NCBI Taxonomy" id="765440"/>
    <lineage>
        <taxon>Eukaryota</taxon>
        <taxon>Fungi</taxon>
        <taxon>Dikarya</taxon>
        <taxon>Basidiomycota</taxon>
        <taxon>Agaricomycotina</taxon>
        <taxon>Agaricomycetes</taxon>
        <taxon>Agaricomycetidae</taxon>
        <taxon>Atheliales</taxon>
        <taxon>Atheliaceae</taxon>
        <taxon>Piloderma</taxon>
    </lineage>
</organism>
<name>A0A0C3FTE1_PILCF</name>
<dbReference type="Proteomes" id="UP000054166">
    <property type="component" value="Unassembled WGS sequence"/>
</dbReference>
<dbReference type="Pfam" id="PF01753">
    <property type="entry name" value="zf-MYND"/>
    <property type="match status" value="1"/>
</dbReference>
<evidence type="ECO:0000259" key="5">
    <source>
        <dbReference type="PROSITE" id="PS50865"/>
    </source>
</evidence>
<dbReference type="STRING" id="765440.A0A0C3FTE1"/>
<accession>A0A0C3FTE1</accession>
<evidence type="ECO:0000256" key="4">
    <source>
        <dbReference type="PROSITE-ProRule" id="PRU00134"/>
    </source>
</evidence>
<reference evidence="7" key="2">
    <citation type="submission" date="2015-01" db="EMBL/GenBank/DDBJ databases">
        <title>Evolutionary Origins and Diversification of the Mycorrhizal Mutualists.</title>
        <authorList>
            <consortium name="DOE Joint Genome Institute"/>
            <consortium name="Mycorrhizal Genomics Consortium"/>
            <person name="Kohler A."/>
            <person name="Kuo A."/>
            <person name="Nagy L.G."/>
            <person name="Floudas D."/>
            <person name="Copeland A."/>
            <person name="Barry K.W."/>
            <person name="Cichocki N."/>
            <person name="Veneault-Fourrey C."/>
            <person name="LaButti K."/>
            <person name="Lindquist E.A."/>
            <person name="Lipzen A."/>
            <person name="Lundell T."/>
            <person name="Morin E."/>
            <person name="Murat C."/>
            <person name="Riley R."/>
            <person name="Ohm R."/>
            <person name="Sun H."/>
            <person name="Tunlid A."/>
            <person name="Henrissat B."/>
            <person name="Grigoriev I.V."/>
            <person name="Hibbett D.S."/>
            <person name="Martin F."/>
        </authorList>
    </citation>
    <scope>NUCLEOTIDE SEQUENCE [LARGE SCALE GENOMIC DNA]</scope>
    <source>
        <strain evidence="7">F 1598</strain>
    </source>
</reference>
<keyword evidence="1" id="KW-0479">Metal-binding</keyword>
<dbReference type="OrthoDB" id="265717at2759"/>
<dbReference type="InParanoid" id="A0A0C3FTE1"/>
<keyword evidence="7" id="KW-1185">Reference proteome</keyword>
<reference evidence="6 7" key="1">
    <citation type="submission" date="2014-04" db="EMBL/GenBank/DDBJ databases">
        <authorList>
            <consortium name="DOE Joint Genome Institute"/>
            <person name="Kuo A."/>
            <person name="Tarkka M."/>
            <person name="Buscot F."/>
            <person name="Kohler A."/>
            <person name="Nagy L.G."/>
            <person name="Floudas D."/>
            <person name="Copeland A."/>
            <person name="Barry K.W."/>
            <person name="Cichocki N."/>
            <person name="Veneault-Fourrey C."/>
            <person name="LaButti K."/>
            <person name="Lindquist E.A."/>
            <person name="Lipzen A."/>
            <person name="Lundell T."/>
            <person name="Morin E."/>
            <person name="Murat C."/>
            <person name="Sun H."/>
            <person name="Tunlid A."/>
            <person name="Henrissat B."/>
            <person name="Grigoriev I.V."/>
            <person name="Hibbett D.S."/>
            <person name="Martin F."/>
            <person name="Nordberg H.P."/>
            <person name="Cantor M.N."/>
            <person name="Hua S.X."/>
        </authorList>
    </citation>
    <scope>NUCLEOTIDE SEQUENCE [LARGE SCALE GENOMIC DNA]</scope>
    <source>
        <strain evidence="6 7">F 1598</strain>
    </source>
</reference>
<dbReference type="PROSITE" id="PS01360">
    <property type="entry name" value="ZF_MYND_1"/>
    <property type="match status" value="1"/>
</dbReference>
<dbReference type="EMBL" id="KN832979">
    <property type="protein sequence ID" value="KIM87530.1"/>
    <property type="molecule type" value="Genomic_DNA"/>
</dbReference>
<evidence type="ECO:0000256" key="3">
    <source>
        <dbReference type="ARBA" id="ARBA00022833"/>
    </source>
</evidence>
<evidence type="ECO:0000256" key="2">
    <source>
        <dbReference type="ARBA" id="ARBA00022771"/>
    </source>
</evidence>
<gene>
    <name evidence="6" type="ORF">PILCRDRAFT_85940</name>
</gene>
<protein>
    <recommendedName>
        <fullName evidence="5">MYND-type domain-containing protein</fullName>
    </recommendedName>
</protein>
<proteinExistence type="predicted"/>
<dbReference type="Gene3D" id="6.10.140.2220">
    <property type="match status" value="1"/>
</dbReference>
<dbReference type="AlphaFoldDB" id="A0A0C3FTE1"/>
<sequence>MTAAEQRYTSLLDPLAFPPFLSCPDEHVYDHQRGSSPVQHWCFLGEIEEISGIGRLCLDVKDREGITVRIYFYLDRLSPSVREIHINPPRITYPKHANVPSHLVQKGYTIAVLYAQQHRWLAEASTGIRIEDGDMVQIFPCSLSELLSLGDRILQRVPQSKTAAELRTCGWCGEKAASLLCCSACGLAWYCNKGCQRIDWPGHKKDCKLTSQVGLLMKQHWSHVEPHFKFPLSTKP</sequence>